<protein>
    <submittedName>
        <fullName evidence="2">Uncharacterized protein</fullName>
    </submittedName>
</protein>
<comment type="caution">
    <text evidence="2">The sequence shown here is derived from an EMBL/GenBank/DDBJ whole genome shotgun (WGS) entry which is preliminary data.</text>
</comment>
<keyword evidence="3" id="KW-1185">Reference proteome</keyword>
<reference evidence="3" key="1">
    <citation type="journal article" date="2023" name="Commun. Biol.">
        <title>Genome analysis of Parmales, the sister group of diatoms, reveals the evolutionary specialization of diatoms from phago-mixotrophs to photoautotrophs.</title>
        <authorList>
            <person name="Ban H."/>
            <person name="Sato S."/>
            <person name="Yoshikawa S."/>
            <person name="Yamada K."/>
            <person name="Nakamura Y."/>
            <person name="Ichinomiya M."/>
            <person name="Sato N."/>
            <person name="Blanc-Mathieu R."/>
            <person name="Endo H."/>
            <person name="Kuwata A."/>
            <person name="Ogata H."/>
        </authorList>
    </citation>
    <scope>NUCLEOTIDE SEQUENCE [LARGE SCALE GENOMIC DNA]</scope>
    <source>
        <strain evidence="3">NIES 3700</strain>
    </source>
</reference>
<name>A0A9W7KRX5_9STRA</name>
<accession>A0A9W7KRX5</accession>
<evidence type="ECO:0000313" key="3">
    <source>
        <dbReference type="Proteomes" id="UP001165122"/>
    </source>
</evidence>
<evidence type="ECO:0000256" key="1">
    <source>
        <dbReference type="SAM" id="Coils"/>
    </source>
</evidence>
<dbReference type="Proteomes" id="UP001165122">
    <property type="component" value="Unassembled WGS sequence"/>
</dbReference>
<evidence type="ECO:0000313" key="2">
    <source>
        <dbReference type="EMBL" id="GMI09467.1"/>
    </source>
</evidence>
<dbReference type="AlphaFoldDB" id="A0A9W7KRX5"/>
<dbReference type="EMBL" id="BRXW01000138">
    <property type="protein sequence ID" value="GMI09467.1"/>
    <property type="molecule type" value="Genomic_DNA"/>
</dbReference>
<dbReference type="OrthoDB" id="10513691at2759"/>
<sequence length="397" mass="44398">MSTTSTTPPTFLLTTSTTTSLLTLPSLSLTPLPSLPHSPYTLTYSNLHITLTLGTSKVSSKLSYILNGKLFTQPLYIDGKPLGLLGNEFGIFIYSTTSLYAYSLTSRLTTLSSGPFYLGIKNITLLKKYLCLEGGDGSLTFYSYTRFWEDVNTVKNNNADAGHSVYIPTHELYKPPIPFQKGLAIIKDSPDMMRVIRRVSNDILIECYVNDCWKVIETKECKGEEEDCIPTEVGFKNGRGCNIIDNENLGPGTAQLIKDISTLNNPQSGLINKDYIIVTNENGVCLWEEKVVGGGGKWRKVKLFEGEGCKIVGGRGRVEGVEFKRYQDDVVTPSLYTPPSSTDPIAEAQRLVRMTWNTPEVSEKRKLEEMEEELRNVKEERERYKKVAEGLAKKVKR</sequence>
<feature type="coiled-coil region" evidence="1">
    <location>
        <begin position="360"/>
        <end position="394"/>
    </location>
</feature>
<organism evidence="2 3">
    <name type="scientific">Triparma laevis f. longispina</name>
    <dbReference type="NCBI Taxonomy" id="1714387"/>
    <lineage>
        <taxon>Eukaryota</taxon>
        <taxon>Sar</taxon>
        <taxon>Stramenopiles</taxon>
        <taxon>Ochrophyta</taxon>
        <taxon>Bolidophyceae</taxon>
        <taxon>Parmales</taxon>
        <taxon>Triparmaceae</taxon>
        <taxon>Triparma</taxon>
    </lineage>
</organism>
<keyword evidence="1" id="KW-0175">Coiled coil</keyword>
<proteinExistence type="predicted"/>
<gene>
    <name evidence="2" type="ORF">TrLO_g1267</name>
</gene>